<evidence type="ECO:0000313" key="2">
    <source>
        <dbReference type="EMBL" id="KAF2129033.1"/>
    </source>
</evidence>
<dbReference type="EMBL" id="ML977507">
    <property type="protein sequence ID" value="KAF2129033.1"/>
    <property type="molecule type" value="Genomic_DNA"/>
</dbReference>
<gene>
    <name evidence="2" type="ORF">P153DRAFT_367315</name>
</gene>
<keyword evidence="1" id="KW-0732">Signal</keyword>
<accession>A0A6A6ACQ6</accession>
<evidence type="ECO:0000313" key="3">
    <source>
        <dbReference type="Proteomes" id="UP000799771"/>
    </source>
</evidence>
<dbReference type="Proteomes" id="UP000799771">
    <property type="component" value="Unassembled WGS sequence"/>
</dbReference>
<dbReference type="AlphaFoldDB" id="A0A6A6ACQ6"/>
<proteinExistence type="predicted"/>
<protein>
    <submittedName>
        <fullName evidence="2">Uncharacterized protein</fullName>
    </submittedName>
</protein>
<name>A0A6A6ACQ6_9PLEO</name>
<keyword evidence="3" id="KW-1185">Reference proteome</keyword>
<dbReference type="RefSeq" id="XP_033523422.1">
    <property type="nucleotide sequence ID" value="XM_033668242.1"/>
</dbReference>
<organism evidence="2 3">
    <name type="scientific">Dothidotthia symphoricarpi CBS 119687</name>
    <dbReference type="NCBI Taxonomy" id="1392245"/>
    <lineage>
        <taxon>Eukaryota</taxon>
        <taxon>Fungi</taxon>
        <taxon>Dikarya</taxon>
        <taxon>Ascomycota</taxon>
        <taxon>Pezizomycotina</taxon>
        <taxon>Dothideomycetes</taxon>
        <taxon>Pleosporomycetidae</taxon>
        <taxon>Pleosporales</taxon>
        <taxon>Dothidotthiaceae</taxon>
        <taxon>Dothidotthia</taxon>
    </lineage>
</organism>
<feature type="signal peptide" evidence="1">
    <location>
        <begin position="1"/>
        <end position="18"/>
    </location>
</feature>
<evidence type="ECO:0000256" key="1">
    <source>
        <dbReference type="SAM" id="SignalP"/>
    </source>
</evidence>
<sequence>MHLAVSFVCVLTTTTLLCLPFVAQQLKSSSSLYRSFSTTLFEIVVPTLEEEVLQQTTGG</sequence>
<dbReference type="GeneID" id="54408674"/>
<reference evidence="2" key="1">
    <citation type="journal article" date="2020" name="Stud. Mycol.">
        <title>101 Dothideomycetes genomes: a test case for predicting lifestyles and emergence of pathogens.</title>
        <authorList>
            <person name="Haridas S."/>
            <person name="Albert R."/>
            <person name="Binder M."/>
            <person name="Bloem J."/>
            <person name="Labutti K."/>
            <person name="Salamov A."/>
            <person name="Andreopoulos B."/>
            <person name="Baker S."/>
            <person name="Barry K."/>
            <person name="Bills G."/>
            <person name="Bluhm B."/>
            <person name="Cannon C."/>
            <person name="Castanera R."/>
            <person name="Culley D."/>
            <person name="Daum C."/>
            <person name="Ezra D."/>
            <person name="Gonzalez J."/>
            <person name="Henrissat B."/>
            <person name="Kuo A."/>
            <person name="Liang C."/>
            <person name="Lipzen A."/>
            <person name="Lutzoni F."/>
            <person name="Magnuson J."/>
            <person name="Mondo S."/>
            <person name="Nolan M."/>
            <person name="Ohm R."/>
            <person name="Pangilinan J."/>
            <person name="Park H.-J."/>
            <person name="Ramirez L."/>
            <person name="Alfaro M."/>
            <person name="Sun H."/>
            <person name="Tritt A."/>
            <person name="Yoshinaga Y."/>
            <person name="Zwiers L.-H."/>
            <person name="Turgeon B."/>
            <person name="Goodwin S."/>
            <person name="Spatafora J."/>
            <person name="Crous P."/>
            <person name="Grigoriev I."/>
        </authorList>
    </citation>
    <scope>NUCLEOTIDE SEQUENCE</scope>
    <source>
        <strain evidence="2">CBS 119687</strain>
    </source>
</reference>
<feature type="chain" id="PRO_5025380355" evidence="1">
    <location>
        <begin position="19"/>
        <end position="59"/>
    </location>
</feature>